<dbReference type="InterPro" id="IPR053161">
    <property type="entry name" value="Ulvan_degrading_GH"/>
</dbReference>
<protein>
    <recommendedName>
        <fullName evidence="3">Glycoside hydrolase</fullName>
    </recommendedName>
</protein>
<dbReference type="KEGG" id="anr:Ana3638_09735"/>
<dbReference type="Proteomes" id="UP000464314">
    <property type="component" value="Chromosome"/>
</dbReference>
<gene>
    <name evidence="1" type="ORF">Ana3638_09735</name>
</gene>
<evidence type="ECO:0008006" key="3">
    <source>
        <dbReference type="Google" id="ProtNLM"/>
    </source>
</evidence>
<reference evidence="1 2" key="1">
    <citation type="submission" date="2020-01" db="EMBL/GenBank/DDBJ databases">
        <title>Genome analysis of Anaerocolumna sp. CBA3638.</title>
        <authorList>
            <person name="Kim J."/>
            <person name="Roh S.W."/>
        </authorList>
    </citation>
    <scope>NUCLEOTIDE SEQUENCE [LARGE SCALE GENOMIC DNA]</scope>
    <source>
        <strain evidence="1 2">CBA3638</strain>
    </source>
</reference>
<organism evidence="1 2">
    <name type="scientific">Anaerocolumna sedimenticola</name>
    <dbReference type="NCBI Taxonomy" id="2696063"/>
    <lineage>
        <taxon>Bacteria</taxon>
        <taxon>Bacillati</taxon>
        <taxon>Bacillota</taxon>
        <taxon>Clostridia</taxon>
        <taxon>Lachnospirales</taxon>
        <taxon>Lachnospiraceae</taxon>
        <taxon>Anaerocolumna</taxon>
    </lineage>
</organism>
<dbReference type="InterPro" id="IPR008979">
    <property type="entry name" value="Galactose-bd-like_sf"/>
</dbReference>
<evidence type="ECO:0000313" key="1">
    <source>
        <dbReference type="EMBL" id="QHQ61014.1"/>
    </source>
</evidence>
<evidence type="ECO:0000313" key="2">
    <source>
        <dbReference type="Proteomes" id="UP000464314"/>
    </source>
</evidence>
<dbReference type="RefSeq" id="WP_161837842.1">
    <property type="nucleotide sequence ID" value="NZ_CP048000.1"/>
</dbReference>
<dbReference type="EMBL" id="CP048000">
    <property type="protein sequence ID" value="QHQ61014.1"/>
    <property type="molecule type" value="Genomic_DNA"/>
</dbReference>
<proteinExistence type="predicted"/>
<accession>A0A6P1TIQ0</accession>
<name>A0A6P1TIQ0_9FIRM</name>
<dbReference type="Pfam" id="PF17132">
    <property type="entry name" value="Glyco_hydro_106"/>
    <property type="match status" value="1"/>
</dbReference>
<sequence>MIKEFQNPSNQFRPIPFWSWNDKLEKEELQYQIEEMKKAGLGGYFMHARSGLKVEYLSEEWFECIKTGIDKGKEVGLDVWVYDEEGWPSGFAGGIVPALSSDYHAKFMTMESHNTTETIEKEAMIALYLYDTKYNSYKRMDLNENYICQAGEELLAIRRHTNPYYIDTMNKRAVEAFLKCTHDVYYERFGEDFGSYIKGFFTDEPRLTCNNFGDLAWSDDMNSEFIKKYGYDIRDHIPALYKKFTNYEKYRYDFWELVSEMFVQNYMKTIYDWCEEHRCKATGHIMMEESIFSQMTSTAGVMPFYEYLHVPGIDWLRRTISSPVIGKQVGSVACQLGKKQVLTESFALCGWNVSFEELKWIAEWQFVNGVNQICQHLQAYTIKGSRKRDYPPSLFIQQTWWKEYKQFNDYLARLCVALSEGNQTADVVLLHPMRSGYIAFDGTRTEEIIALDNAFTQVSEILSGNHISYHYGDETIMKRHGKVEKDRFVIGDTSYRTVILPHMYAIDANTVKLLLTFIKNGGTVFSLGAFPTFTNGKPEELVLLEAKIRKASIDNIRDLMIQENLVTLSITEKEKEVQSITYQQRETENGTLLFMVNHNQADSYHTNITVFGKNAKVTRLIAESGETEEVTHHTIDGNTCFSLTFQPMQSYLITLTEDTKDLENELEYIKEEKDVQLVNLGSFWDVDRMDLNSMTLDCCTYRIDGGELNGPVPVIKLQNIVMDLQRPCDVELYFHFNLNMDLNKNKEFYAVVEDASIYSIQVNGKSIVYEVIGYWKDKTFKKINIKPAIKNGKNEIVLKTTFKQPQKVYDVLYGKNVYETEKNKITYDIELESIYLLGDFGVISESTYKPLERNAMITDGPFTIIDQPVSFETNEFTKSGLTFFAGELELSQWISIAFQKGKRTVLNFPKQKAPLIQIYINDKLVKHSLWAPYKADITDYVIEGKNKIVLKLFASNRNLLGPHHHIDGECYNVGPESFTGKWSWVERKSEADATEILDRTKNYWTDSYCFVEFGFGR</sequence>
<dbReference type="SUPFAM" id="SSF49785">
    <property type="entry name" value="Galactose-binding domain-like"/>
    <property type="match status" value="1"/>
</dbReference>
<dbReference type="PANTHER" id="PTHR36848:SF2">
    <property type="entry name" value="SECRETED PROTEIN"/>
    <property type="match status" value="1"/>
</dbReference>
<keyword evidence="2" id="KW-1185">Reference proteome</keyword>
<dbReference type="AlphaFoldDB" id="A0A6P1TIQ0"/>
<dbReference type="PANTHER" id="PTHR36848">
    <property type="entry name" value="DNA-BINDING PROTEIN (PUTATIVE SECRETED PROTEIN)-RELATED"/>
    <property type="match status" value="1"/>
</dbReference>